<dbReference type="GO" id="GO:0016301">
    <property type="term" value="F:kinase activity"/>
    <property type="evidence" value="ECO:0007669"/>
    <property type="project" value="UniProtKB-KW"/>
</dbReference>
<dbReference type="AlphaFoldDB" id="A0A9K3GS92"/>
<dbReference type="InterPro" id="IPR036850">
    <property type="entry name" value="NDK-like_dom_sf"/>
</dbReference>
<protein>
    <submittedName>
        <fullName evidence="1">Nucleoside diphosphate kinase</fullName>
    </submittedName>
</protein>
<gene>
    <name evidence="1" type="ORF">KIPB_017005</name>
</gene>
<sequence>ILTSRIDSGATAATDAYLSQACQSTLAIVKPDSMEHAGAIISMVERAGLRVTRYELYYHDIIVLNGLLYQHHH</sequence>
<name>A0A9K3GS92_9EUKA</name>
<keyword evidence="2" id="KW-1185">Reference proteome</keyword>
<keyword evidence="1" id="KW-0808">Transferase</keyword>
<proteinExistence type="predicted"/>
<dbReference type="SUPFAM" id="SSF54919">
    <property type="entry name" value="Nucleoside diphosphate kinase, NDK"/>
    <property type="match status" value="1"/>
</dbReference>
<reference evidence="1 2" key="1">
    <citation type="journal article" date="2018" name="PLoS ONE">
        <title>The draft genome of Kipferlia bialata reveals reductive genome evolution in fornicate parasites.</title>
        <authorList>
            <person name="Tanifuji G."/>
            <person name="Takabayashi S."/>
            <person name="Kume K."/>
            <person name="Takagi M."/>
            <person name="Nakayama T."/>
            <person name="Kamikawa R."/>
            <person name="Inagaki Y."/>
            <person name="Hashimoto T."/>
        </authorList>
    </citation>
    <scope>NUCLEOTIDE SEQUENCE [LARGE SCALE GENOMIC DNA]</scope>
    <source>
        <strain evidence="1">NY0173</strain>
    </source>
</reference>
<dbReference type="EMBL" id="BDIP01010942">
    <property type="protein sequence ID" value="GIQ92925.1"/>
    <property type="molecule type" value="Genomic_DNA"/>
</dbReference>
<accession>A0A9K3GS92</accession>
<organism evidence="1 2">
    <name type="scientific">Kipferlia bialata</name>
    <dbReference type="NCBI Taxonomy" id="797122"/>
    <lineage>
        <taxon>Eukaryota</taxon>
        <taxon>Metamonada</taxon>
        <taxon>Carpediemonas-like organisms</taxon>
        <taxon>Kipferlia</taxon>
    </lineage>
</organism>
<evidence type="ECO:0000313" key="2">
    <source>
        <dbReference type="Proteomes" id="UP000265618"/>
    </source>
</evidence>
<evidence type="ECO:0000313" key="1">
    <source>
        <dbReference type="EMBL" id="GIQ92925.1"/>
    </source>
</evidence>
<dbReference type="Proteomes" id="UP000265618">
    <property type="component" value="Unassembled WGS sequence"/>
</dbReference>
<comment type="caution">
    <text evidence="1">The sequence shown here is derived from an EMBL/GenBank/DDBJ whole genome shotgun (WGS) entry which is preliminary data.</text>
</comment>
<dbReference type="Gene3D" id="3.30.70.141">
    <property type="entry name" value="Nucleoside diphosphate kinase-like domain"/>
    <property type="match status" value="1"/>
</dbReference>
<feature type="non-terminal residue" evidence="1">
    <location>
        <position position="1"/>
    </location>
</feature>
<keyword evidence="1" id="KW-0418">Kinase</keyword>